<evidence type="ECO:0000313" key="6">
    <source>
        <dbReference type="Proteomes" id="UP000193978"/>
    </source>
</evidence>
<feature type="coiled-coil region" evidence="2">
    <location>
        <begin position="311"/>
        <end position="338"/>
    </location>
</feature>
<dbReference type="STRING" id="655015.B1812_16815"/>
<dbReference type="FunFam" id="3.90.1530.30:FF:000002">
    <property type="entry name" value="Chromosome partitioning protein ParB"/>
    <property type="match status" value="1"/>
</dbReference>
<dbReference type="InterPro" id="IPR003115">
    <property type="entry name" value="ParB_N"/>
</dbReference>
<evidence type="ECO:0000259" key="4">
    <source>
        <dbReference type="SMART" id="SM00470"/>
    </source>
</evidence>
<feature type="domain" description="ParB-like N-terminal" evidence="4">
    <location>
        <begin position="14"/>
        <end position="118"/>
    </location>
</feature>
<evidence type="ECO:0000313" key="5">
    <source>
        <dbReference type="EMBL" id="ARN82471.1"/>
    </source>
</evidence>
<dbReference type="SUPFAM" id="SSF110849">
    <property type="entry name" value="ParB/Sulfiredoxin"/>
    <property type="match status" value="1"/>
</dbReference>
<dbReference type="Proteomes" id="UP000193978">
    <property type="component" value="Chromosome"/>
</dbReference>
<feature type="region of interest" description="Disordered" evidence="3">
    <location>
        <begin position="666"/>
        <end position="710"/>
    </location>
</feature>
<dbReference type="SMART" id="SM00470">
    <property type="entry name" value="ParB"/>
    <property type="match status" value="1"/>
</dbReference>
<dbReference type="EMBL" id="CP019948">
    <property type="protein sequence ID" value="ARN82471.1"/>
    <property type="molecule type" value="Genomic_DNA"/>
</dbReference>
<dbReference type="SUPFAM" id="SSF109709">
    <property type="entry name" value="KorB DNA-binding domain-like"/>
    <property type="match status" value="1"/>
</dbReference>
<organism evidence="5 6">
    <name type="scientific">Methylocystis bryophila</name>
    <dbReference type="NCBI Taxonomy" id="655015"/>
    <lineage>
        <taxon>Bacteria</taxon>
        <taxon>Pseudomonadati</taxon>
        <taxon>Pseudomonadota</taxon>
        <taxon>Alphaproteobacteria</taxon>
        <taxon>Hyphomicrobiales</taxon>
        <taxon>Methylocystaceae</taxon>
        <taxon>Methylocystis</taxon>
    </lineage>
</organism>
<dbReference type="GO" id="GO:0005694">
    <property type="term" value="C:chromosome"/>
    <property type="evidence" value="ECO:0007669"/>
    <property type="project" value="TreeGrafter"/>
</dbReference>
<name>A0A1W6MY12_9HYPH</name>
<comment type="similarity">
    <text evidence="1">Belongs to the ParB family.</text>
</comment>
<dbReference type="GO" id="GO:0007059">
    <property type="term" value="P:chromosome segregation"/>
    <property type="evidence" value="ECO:0007669"/>
    <property type="project" value="TreeGrafter"/>
</dbReference>
<dbReference type="GO" id="GO:0003677">
    <property type="term" value="F:DNA binding"/>
    <property type="evidence" value="ECO:0007669"/>
    <property type="project" value="UniProtKB-KW"/>
</dbReference>
<dbReference type="AlphaFoldDB" id="A0A1W6MY12"/>
<dbReference type="CDD" id="cd16406">
    <property type="entry name" value="ParB_N_like"/>
    <property type="match status" value="1"/>
</dbReference>
<keyword evidence="5" id="KW-0238">DNA-binding</keyword>
<dbReference type="Gene3D" id="3.90.1530.30">
    <property type="match status" value="1"/>
</dbReference>
<keyword evidence="6" id="KW-1185">Reference proteome</keyword>
<dbReference type="RefSeq" id="WP_085772600.1">
    <property type="nucleotide sequence ID" value="NZ_AP027149.1"/>
</dbReference>
<feature type="region of interest" description="Disordered" evidence="3">
    <location>
        <begin position="385"/>
        <end position="415"/>
    </location>
</feature>
<dbReference type="InterPro" id="IPR050336">
    <property type="entry name" value="Chromosome_partition/occlusion"/>
</dbReference>
<feature type="compositionally biased region" description="Acidic residues" evidence="3">
    <location>
        <begin position="671"/>
        <end position="701"/>
    </location>
</feature>
<gene>
    <name evidence="5" type="ORF">B1812_16815</name>
</gene>
<dbReference type="PANTHER" id="PTHR33375">
    <property type="entry name" value="CHROMOSOME-PARTITIONING PROTEIN PARB-RELATED"/>
    <property type="match status" value="1"/>
</dbReference>
<reference evidence="5 6" key="1">
    <citation type="submission" date="2017-02" db="EMBL/GenBank/DDBJ databases">
        <authorList>
            <person name="Peterson S.W."/>
        </authorList>
    </citation>
    <scope>NUCLEOTIDE SEQUENCE [LARGE SCALE GENOMIC DNA]</scope>
    <source>
        <strain evidence="5 6">S285</strain>
    </source>
</reference>
<accession>A0A1W6MY12</accession>
<dbReference type="Gene3D" id="1.10.10.2830">
    <property type="match status" value="1"/>
</dbReference>
<evidence type="ECO:0000256" key="1">
    <source>
        <dbReference type="ARBA" id="ARBA00006295"/>
    </source>
</evidence>
<dbReference type="Pfam" id="PF02195">
    <property type="entry name" value="ParB_N"/>
    <property type="match status" value="1"/>
</dbReference>
<proteinExistence type="inferred from homology"/>
<evidence type="ECO:0000256" key="2">
    <source>
        <dbReference type="SAM" id="Coils"/>
    </source>
</evidence>
<dbReference type="PANTHER" id="PTHR33375:SF7">
    <property type="entry name" value="CHROMOSOME 2-PARTITIONING PROTEIN PARB-RELATED"/>
    <property type="match status" value="1"/>
</dbReference>
<dbReference type="InterPro" id="IPR036086">
    <property type="entry name" value="ParB/Sulfiredoxin_sf"/>
</dbReference>
<dbReference type="KEGG" id="mbry:B1812_16815"/>
<dbReference type="OrthoDB" id="9813122at2"/>
<protein>
    <submittedName>
        <fullName evidence="5">DNA-binding protein</fullName>
    </submittedName>
</protein>
<sequence length="710" mass="77601">MATAIQKITLSSSRDIPFNKLVLSQSNVRRVKAGVSIEELAEDIARRTLLQGLNVRPVLDAEGAETGMFEIPAGGRRYRALELLVKQKRLAKTAPVPCVVRDPGTDILGEDDSLAENIQRAPLHPLDQFRAFLALREKGRSEEDIAAAFFVGVNVVKQRLRLASVAPTLLDIYAEDGMSLEQLMAFTVTADHARQEQVWQAISGSWQKDPYQIRRMLTEKAVRASDRRAVFVGLDAYETAGGVVLRDLFQSDDGGWLEDMALLDGLVAERLKAEAETIAAEGWKWIEVAIDFPYGHTHGLRELEGVAADLSSEEQATIAALKAEYAKLEEAYDGADELPDEVDERLGEIEAALAAFDDRPVTYDPVDIARAGVFVSIDAEGALSVDRGHVRPQDEAPVGEPEQDGETDPARAGADHIEPDAPAVQRAVITIGGQVAGPEDEDDEDLKPLPDRLVTELTAERTLALRDKLANTPAVAFQAVLHKFCLDVFSRYFSYGTAMEVSVRSASFQVQAQGLKDTPAAMAIDARHKTWEERLPKDKADLWDWLTTLTGDEQATLFAHCASFGVNALYEKGDRYGAGVSSHTVAQRIAEADRLAQAVDLDMVQAGWRPTVENYLGRVPKRRILEAVQEGAGERAAQLIDHLKKTDMAKEAERLLADTGWLPEPLRIDTADDAPVDTAEAGDDGEALPEFLADDDEEAEADAPQVIAAE</sequence>
<keyword evidence="2" id="KW-0175">Coiled coil</keyword>
<evidence type="ECO:0000256" key="3">
    <source>
        <dbReference type="SAM" id="MobiDB-lite"/>
    </source>
</evidence>
<dbReference type="FunFam" id="1.10.10.2830:FF:000001">
    <property type="entry name" value="Chromosome partitioning protein ParB"/>
    <property type="match status" value="1"/>
</dbReference>